<dbReference type="EMBL" id="NHMP01000004">
    <property type="protein sequence ID" value="OXE47722.1"/>
    <property type="molecule type" value="Genomic_DNA"/>
</dbReference>
<keyword evidence="1" id="KW-0472">Membrane</keyword>
<reference evidence="4" key="1">
    <citation type="submission" date="2017-05" db="EMBL/GenBank/DDBJ databases">
        <title>Improved OligoMM genomes.</title>
        <authorList>
            <person name="Garzetti D."/>
        </authorList>
    </citation>
    <scope>NUCLEOTIDE SEQUENCE [LARGE SCALE GENOMIC DNA]</scope>
    <source>
        <strain evidence="4">YL45</strain>
    </source>
</reference>
<dbReference type="InterPro" id="IPR032456">
    <property type="entry name" value="Peptidase_M48_N"/>
</dbReference>
<evidence type="ECO:0000313" key="3">
    <source>
        <dbReference type="EMBL" id="OXE47722.1"/>
    </source>
</evidence>
<accession>A0A227KKX2</accession>
<dbReference type="PANTHER" id="PTHR10120">
    <property type="entry name" value="CAAX PRENYL PROTEASE 1"/>
    <property type="match status" value="1"/>
</dbReference>
<feature type="transmembrane region" description="Helical" evidence="1">
    <location>
        <begin position="307"/>
        <end position="328"/>
    </location>
</feature>
<dbReference type="RefSeq" id="WP_066595229.1">
    <property type="nucleotide sequence ID" value="NZ_CAJTBZ010000002.1"/>
</dbReference>
<feature type="transmembrane region" description="Helical" evidence="1">
    <location>
        <begin position="160"/>
        <end position="179"/>
    </location>
</feature>
<dbReference type="Proteomes" id="UP000214610">
    <property type="component" value="Unassembled WGS sequence"/>
</dbReference>
<evidence type="ECO:0000313" key="4">
    <source>
        <dbReference type="Proteomes" id="UP000214610"/>
    </source>
</evidence>
<dbReference type="GeneID" id="78362754"/>
<proteinExistence type="predicted"/>
<evidence type="ECO:0000256" key="1">
    <source>
        <dbReference type="SAM" id="Phobius"/>
    </source>
</evidence>
<dbReference type="AlphaFoldDB" id="A0A227KKX2"/>
<feature type="transmembrane region" description="Helical" evidence="1">
    <location>
        <begin position="135"/>
        <end position="154"/>
    </location>
</feature>
<name>A0A227KKX2_9BURK</name>
<comment type="caution">
    <text evidence="3">The sequence shown here is derived from an EMBL/GenBank/DDBJ whole genome shotgun (WGS) entry which is preliminary data.</text>
</comment>
<gene>
    <name evidence="3" type="ORF">ADH67_08055</name>
</gene>
<organism evidence="3 4">
    <name type="scientific">Turicimonas muris</name>
    <dbReference type="NCBI Taxonomy" id="1796652"/>
    <lineage>
        <taxon>Bacteria</taxon>
        <taxon>Pseudomonadati</taxon>
        <taxon>Pseudomonadota</taxon>
        <taxon>Betaproteobacteria</taxon>
        <taxon>Burkholderiales</taxon>
        <taxon>Sutterellaceae</taxon>
        <taxon>Turicimonas</taxon>
    </lineage>
</organism>
<dbReference type="Gene3D" id="3.30.2010.10">
    <property type="entry name" value="Metalloproteases ('zincins'), catalytic domain"/>
    <property type="match status" value="1"/>
</dbReference>
<protein>
    <recommendedName>
        <fullName evidence="2">CAAX prenyl protease 1 N-terminal domain-containing protein</fullName>
    </recommendedName>
</protein>
<feature type="transmembrane region" description="Helical" evidence="1">
    <location>
        <begin position="71"/>
        <end position="95"/>
    </location>
</feature>
<sequence>MAFEILFLLFLFGNALLIFYFYVRQVRSVKLHRDTVPHVFSDYVSLSEHQKTSDLCLYEAKVFEIRRITNLVAILLLTYGGVLGWFSSTLIANFGSGLLTQYFIVFGVLAVFVAIDLLFSAFRQTKLAVSGKSHFLKRLVFCTLVPLVVLPIWMLGTGLWWFWAALAVYGIGVAVHLGLSFNGVAVRPMTNVDLKERLEAFQRRIRFESAKLFVDEEKDAKTSEGVQIVGYGFNKKIILSKYVLEHLSPLEIEALIANKVCQYKQTHNFMTWAALLIVSFLFFWLLGEVVSKPWFYEGLGVHGLDTSAYGTAFVLFMVSAYVFLSPLIPLRNAFSWKRDEKAEENSVLLVDWNAMISAIAKETAHRAGSMVPDSMYFKLVSENPDPMHKIKLIQHLAPRHTRQRDSWLPSA</sequence>
<feature type="domain" description="CAAX prenyl protease 1 N-terminal" evidence="2">
    <location>
        <begin position="25"/>
        <end position="124"/>
    </location>
</feature>
<evidence type="ECO:0000259" key="2">
    <source>
        <dbReference type="Pfam" id="PF16491"/>
    </source>
</evidence>
<keyword evidence="1" id="KW-0812">Transmembrane</keyword>
<feature type="transmembrane region" description="Helical" evidence="1">
    <location>
        <begin position="269"/>
        <end position="287"/>
    </location>
</feature>
<keyword evidence="4" id="KW-1185">Reference proteome</keyword>
<feature type="transmembrane region" description="Helical" evidence="1">
    <location>
        <begin position="6"/>
        <end position="23"/>
    </location>
</feature>
<dbReference type="Pfam" id="PF16491">
    <property type="entry name" value="Peptidase_M48_N"/>
    <property type="match status" value="1"/>
</dbReference>
<feature type="transmembrane region" description="Helical" evidence="1">
    <location>
        <begin position="101"/>
        <end position="123"/>
    </location>
</feature>
<keyword evidence="1" id="KW-1133">Transmembrane helix</keyword>